<dbReference type="Proteomes" id="UP001597045">
    <property type="component" value="Unassembled WGS sequence"/>
</dbReference>
<accession>A0ABW3M9X4</accession>
<dbReference type="EMBL" id="JBHTIS010001131">
    <property type="protein sequence ID" value="MFD1047550.1"/>
    <property type="molecule type" value="Genomic_DNA"/>
</dbReference>
<evidence type="ECO:0000313" key="1">
    <source>
        <dbReference type="EMBL" id="MFD1047550.1"/>
    </source>
</evidence>
<protein>
    <submittedName>
        <fullName evidence="1">Uncharacterized protein</fullName>
    </submittedName>
</protein>
<organism evidence="1 2">
    <name type="scientific">Kibdelosporangium lantanae</name>
    <dbReference type="NCBI Taxonomy" id="1497396"/>
    <lineage>
        <taxon>Bacteria</taxon>
        <taxon>Bacillati</taxon>
        <taxon>Actinomycetota</taxon>
        <taxon>Actinomycetes</taxon>
        <taxon>Pseudonocardiales</taxon>
        <taxon>Pseudonocardiaceae</taxon>
        <taxon>Kibdelosporangium</taxon>
    </lineage>
</organism>
<evidence type="ECO:0000313" key="2">
    <source>
        <dbReference type="Proteomes" id="UP001597045"/>
    </source>
</evidence>
<proteinExistence type="predicted"/>
<reference evidence="2" key="1">
    <citation type="journal article" date="2019" name="Int. J. Syst. Evol. Microbiol.">
        <title>The Global Catalogue of Microorganisms (GCM) 10K type strain sequencing project: providing services to taxonomists for standard genome sequencing and annotation.</title>
        <authorList>
            <consortium name="The Broad Institute Genomics Platform"/>
            <consortium name="The Broad Institute Genome Sequencing Center for Infectious Disease"/>
            <person name="Wu L."/>
            <person name="Ma J."/>
        </authorList>
    </citation>
    <scope>NUCLEOTIDE SEQUENCE [LARGE SCALE GENOMIC DNA]</scope>
    <source>
        <strain evidence="2">JCM 31486</strain>
    </source>
</reference>
<keyword evidence="2" id="KW-1185">Reference proteome</keyword>
<sequence>MEPGATVELWLVAVLFPELVPPVGVAEFAFGDLRRSIAGLDEHGVLAIVVDLGREVLSLGRKE</sequence>
<name>A0ABW3M9X4_9PSEU</name>
<gene>
    <name evidence="1" type="ORF">ACFQ1S_19390</name>
</gene>
<comment type="caution">
    <text evidence="1">The sequence shown here is derived from an EMBL/GenBank/DDBJ whole genome shotgun (WGS) entry which is preliminary data.</text>
</comment>